<dbReference type="InterPro" id="IPR036388">
    <property type="entry name" value="WH-like_DNA-bd_sf"/>
</dbReference>
<evidence type="ECO:0000256" key="4">
    <source>
        <dbReference type="ARBA" id="ARBA00023163"/>
    </source>
</evidence>
<evidence type="ECO:0000256" key="2">
    <source>
        <dbReference type="ARBA" id="ARBA00023015"/>
    </source>
</evidence>
<evidence type="ECO:0000256" key="1">
    <source>
        <dbReference type="ARBA" id="ARBA00009437"/>
    </source>
</evidence>
<dbReference type="InterPro" id="IPR050950">
    <property type="entry name" value="HTH-type_LysR_regulators"/>
</dbReference>
<evidence type="ECO:0000256" key="3">
    <source>
        <dbReference type="ARBA" id="ARBA00023125"/>
    </source>
</evidence>
<dbReference type="InterPro" id="IPR000847">
    <property type="entry name" value="LysR_HTH_N"/>
</dbReference>
<dbReference type="SUPFAM" id="SSF46785">
    <property type="entry name" value="Winged helix' DNA-binding domain"/>
    <property type="match status" value="1"/>
</dbReference>
<accession>A0ABT5Y7R7</accession>
<dbReference type="InterPro" id="IPR036390">
    <property type="entry name" value="WH_DNA-bd_sf"/>
</dbReference>
<keyword evidence="7" id="KW-1185">Reference proteome</keyword>
<evidence type="ECO:0000313" key="6">
    <source>
        <dbReference type="EMBL" id="MDF0749614.1"/>
    </source>
</evidence>
<feature type="domain" description="HTH lysR-type" evidence="5">
    <location>
        <begin position="7"/>
        <end position="64"/>
    </location>
</feature>
<dbReference type="EMBL" id="JANCMW010000002">
    <property type="protein sequence ID" value="MDF0749614.1"/>
    <property type="molecule type" value="Genomic_DNA"/>
</dbReference>
<gene>
    <name evidence="6" type="ORF">NLU14_05155</name>
</gene>
<sequence>MPFNLNIDLRQLNTFLTVADTGSFSRASEKLFVAQPALSRQIRMLEEALNVEVFVRHGRGVVLTAAGELLYERARALLQSLERTQADVTAVAGEVTGQVTLGLLPTVAHTFSGATIEEYRKRFPQVTLAVKSAMSGTLQQMVMQHRLNLAITYSHHGSQKNLRYRPLIEERFYLISPPDTKVSKLSEITLDEVMDLPLVLPEEKHGLRVRMEKEAAERNKTLNLALEVSAWPMLTDMVRRGLGYTILSSAAVHDMTERSEVVAIPITSPEISRTLAIVTPMDLPSSVATLKLAEIIMQQVAIQVQTGIWNGKLLFDPKEIGNTHKSPILQEDR</sequence>
<evidence type="ECO:0000259" key="5">
    <source>
        <dbReference type="PROSITE" id="PS50931"/>
    </source>
</evidence>
<dbReference type="SUPFAM" id="SSF53850">
    <property type="entry name" value="Periplasmic binding protein-like II"/>
    <property type="match status" value="1"/>
</dbReference>
<dbReference type="Pfam" id="PF00126">
    <property type="entry name" value="HTH_1"/>
    <property type="match status" value="1"/>
</dbReference>
<reference evidence="6" key="1">
    <citation type="submission" date="2022-07" db="EMBL/GenBank/DDBJ databases">
        <title>Marinobacter iranensis a new bacterium isolate from a hipersaline lake in Iran.</title>
        <authorList>
            <person name="Mohammad A.M.A."/>
            <person name="Cristina S.-P."/>
            <person name="Antonio V."/>
        </authorList>
    </citation>
    <scope>NUCLEOTIDE SEQUENCE</scope>
    <source>
        <strain evidence="6">71-i</strain>
    </source>
</reference>
<evidence type="ECO:0000313" key="7">
    <source>
        <dbReference type="Proteomes" id="UP001143391"/>
    </source>
</evidence>
<dbReference type="PROSITE" id="PS50931">
    <property type="entry name" value="HTH_LYSR"/>
    <property type="match status" value="1"/>
</dbReference>
<name>A0ABT5Y7R7_9GAMM</name>
<organism evidence="6 7">
    <name type="scientific">Marinobacter iranensis</name>
    <dbReference type="NCBI Taxonomy" id="2962607"/>
    <lineage>
        <taxon>Bacteria</taxon>
        <taxon>Pseudomonadati</taxon>
        <taxon>Pseudomonadota</taxon>
        <taxon>Gammaproteobacteria</taxon>
        <taxon>Pseudomonadales</taxon>
        <taxon>Marinobacteraceae</taxon>
        <taxon>Marinobacter</taxon>
    </lineage>
</organism>
<dbReference type="RefSeq" id="WP_275705102.1">
    <property type="nucleotide sequence ID" value="NZ_JANCMW010000002.1"/>
</dbReference>
<dbReference type="PANTHER" id="PTHR30419">
    <property type="entry name" value="HTH-TYPE TRANSCRIPTIONAL REGULATOR YBHD"/>
    <property type="match status" value="1"/>
</dbReference>
<keyword evidence="3" id="KW-0238">DNA-binding</keyword>
<dbReference type="Gene3D" id="1.10.10.10">
    <property type="entry name" value="Winged helix-like DNA-binding domain superfamily/Winged helix DNA-binding domain"/>
    <property type="match status" value="1"/>
</dbReference>
<comment type="caution">
    <text evidence="6">The sequence shown here is derived from an EMBL/GenBank/DDBJ whole genome shotgun (WGS) entry which is preliminary data.</text>
</comment>
<keyword evidence="2" id="KW-0805">Transcription regulation</keyword>
<proteinExistence type="inferred from homology"/>
<dbReference type="Gene3D" id="3.40.190.10">
    <property type="entry name" value="Periplasmic binding protein-like II"/>
    <property type="match status" value="2"/>
</dbReference>
<dbReference type="InterPro" id="IPR005119">
    <property type="entry name" value="LysR_subst-bd"/>
</dbReference>
<comment type="similarity">
    <text evidence="1">Belongs to the LysR transcriptional regulatory family.</text>
</comment>
<protein>
    <submittedName>
        <fullName evidence="6">LysR family transcriptional regulator</fullName>
    </submittedName>
</protein>
<keyword evidence="4" id="KW-0804">Transcription</keyword>
<dbReference type="Pfam" id="PF03466">
    <property type="entry name" value="LysR_substrate"/>
    <property type="match status" value="1"/>
</dbReference>
<dbReference type="Proteomes" id="UP001143391">
    <property type="component" value="Unassembled WGS sequence"/>
</dbReference>
<dbReference type="PRINTS" id="PR00039">
    <property type="entry name" value="HTHLYSR"/>
</dbReference>